<dbReference type="Proteomes" id="UP000664781">
    <property type="component" value="Unassembled WGS sequence"/>
</dbReference>
<sequence>MLQGVIMTIKYTVIDVAEDTQRELWQVTYETADGQRHAHHFPKATLEWRAAEYGLDDPAEILEVILHEPHVPREPAGAPVSLTSTTARAVAAKPRVTLYTATTTGQARDAHRELISQVKAEHVRIEAPAKGPDPLDVIRARHGITPEGRRAKAMAVDINRWKHLYGGLPVPIEEVPRA</sequence>
<dbReference type="EMBL" id="JAFMOF010000002">
    <property type="protein sequence ID" value="MBO0654235.1"/>
    <property type="molecule type" value="Genomic_DNA"/>
</dbReference>
<comment type="caution">
    <text evidence="1">The sequence shown here is derived from an EMBL/GenBank/DDBJ whole genome shotgun (WGS) entry which is preliminary data.</text>
</comment>
<protein>
    <submittedName>
        <fullName evidence="1">Uncharacterized protein</fullName>
    </submittedName>
</protein>
<keyword evidence="2" id="KW-1185">Reference proteome</keyword>
<proteinExistence type="predicted"/>
<evidence type="ECO:0000313" key="1">
    <source>
        <dbReference type="EMBL" id="MBO0654235.1"/>
    </source>
</evidence>
<dbReference type="AlphaFoldDB" id="A0A939FQQ0"/>
<reference evidence="1" key="1">
    <citation type="submission" date="2021-03" db="EMBL/GenBank/DDBJ databases">
        <title>Streptomyces strains.</title>
        <authorList>
            <person name="Lund M.B."/>
            <person name="Toerring T."/>
        </authorList>
    </citation>
    <scope>NUCLEOTIDE SEQUENCE</scope>
    <source>
        <strain evidence="1">JCM 4242</strain>
    </source>
</reference>
<accession>A0A939FQQ0</accession>
<name>A0A939FQQ0_9ACTN</name>
<dbReference type="RefSeq" id="WP_207247545.1">
    <property type="nucleotide sequence ID" value="NZ_JAFMOF010000002.1"/>
</dbReference>
<gene>
    <name evidence="1" type="ORF">J1792_16080</name>
</gene>
<organism evidence="1 2">
    <name type="scientific">Streptomyces triculaminicus</name>
    <dbReference type="NCBI Taxonomy" id="2816232"/>
    <lineage>
        <taxon>Bacteria</taxon>
        <taxon>Bacillati</taxon>
        <taxon>Actinomycetota</taxon>
        <taxon>Actinomycetes</taxon>
        <taxon>Kitasatosporales</taxon>
        <taxon>Streptomycetaceae</taxon>
        <taxon>Streptomyces</taxon>
    </lineage>
</organism>
<evidence type="ECO:0000313" key="2">
    <source>
        <dbReference type="Proteomes" id="UP000664781"/>
    </source>
</evidence>